<evidence type="ECO:0000256" key="11">
    <source>
        <dbReference type="PIRSR" id="PIRSR602401-1"/>
    </source>
</evidence>
<feature type="transmembrane region" description="Helical" evidence="13">
    <location>
        <begin position="6"/>
        <end position="24"/>
    </location>
</feature>
<dbReference type="GO" id="GO:0016020">
    <property type="term" value="C:membrane"/>
    <property type="evidence" value="ECO:0007669"/>
    <property type="project" value="UniProtKB-SubCell"/>
</dbReference>
<evidence type="ECO:0000256" key="7">
    <source>
        <dbReference type="ARBA" id="ARBA00023002"/>
    </source>
</evidence>
<proteinExistence type="inferred from homology"/>
<reference evidence="14" key="1">
    <citation type="submission" date="2023-07" db="EMBL/GenBank/DDBJ databases">
        <title>draft genome sequence of fig (Ficus carica).</title>
        <authorList>
            <person name="Takahashi T."/>
            <person name="Nishimura K."/>
        </authorList>
    </citation>
    <scope>NUCLEOTIDE SEQUENCE</scope>
</reference>
<comment type="similarity">
    <text evidence="2 12">Belongs to the cytochrome P450 family.</text>
</comment>
<evidence type="ECO:0000256" key="10">
    <source>
        <dbReference type="ARBA" id="ARBA00023136"/>
    </source>
</evidence>
<name>A0AA87ZH58_FICCA</name>
<keyword evidence="9 12" id="KW-0503">Monooxygenase</keyword>
<keyword evidence="15" id="KW-1185">Reference proteome</keyword>
<dbReference type="Proteomes" id="UP001187192">
    <property type="component" value="Unassembled WGS sequence"/>
</dbReference>
<dbReference type="FunFam" id="1.10.630.10:FF:000023">
    <property type="entry name" value="Cytochrome P450 family protein"/>
    <property type="match status" value="1"/>
</dbReference>
<comment type="cofactor">
    <cofactor evidence="11">
        <name>heme</name>
        <dbReference type="ChEBI" id="CHEBI:30413"/>
    </cofactor>
</comment>
<keyword evidence="8 11" id="KW-0408">Iron</keyword>
<keyword evidence="4 13" id="KW-0812">Transmembrane</keyword>
<evidence type="ECO:0000256" key="3">
    <source>
        <dbReference type="ARBA" id="ARBA00022617"/>
    </source>
</evidence>
<evidence type="ECO:0000256" key="12">
    <source>
        <dbReference type="RuleBase" id="RU000461"/>
    </source>
</evidence>
<evidence type="ECO:0000256" key="5">
    <source>
        <dbReference type="ARBA" id="ARBA00022723"/>
    </source>
</evidence>
<keyword evidence="10 13" id="KW-0472">Membrane</keyword>
<protein>
    <recommendedName>
        <fullName evidence="16">Cytochrome P450</fullName>
    </recommendedName>
</protein>
<organism evidence="14 15">
    <name type="scientific">Ficus carica</name>
    <name type="common">Common fig</name>
    <dbReference type="NCBI Taxonomy" id="3494"/>
    <lineage>
        <taxon>Eukaryota</taxon>
        <taxon>Viridiplantae</taxon>
        <taxon>Streptophyta</taxon>
        <taxon>Embryophyta</taxon>
        <taxon>Tracheophyta</taxon>
        <taxon>Spermatophyta</taxon>
        <taxon>Magnoliopsida</taxon>
        <taxon>eudicotyledons</taxon>
        <taxon>Gunneridae</taxon>
        <taxon>Pentapetalae</taxon>
        <taxon>rosids</taxon>
        <taxon>fabids</taxon>
        <taxon>Rosales</taxon>
        <taxon>Moraceae</taxon>
        <taxon>Ficeae</taxon>
        <taxon>Ficus</taxon>
    </lineage>
</organism>
<evidence type="ECO:0000256" key="6">
    <source>
        <dbReference type="ARBA" id="ARBA00022989"/>
    </source>
</evidence>
<dbReference type="GO" id="GO:0005506">
    <property type="term" value="F:iron ion binding"/>
    <property type="evidence" value="ECO:0007669"/>
    <property type="project" value="InterPro"/>
</dbReference>
<dbReference type="PANTHER" id="PTHR47947">
    <property type="entry name" value="CYTOCHROME P450 82C3-RELATED"/>
    <property type="match status" value="1"/>
</dbReference>
<dbReference type="SUPFAM" id="SSF48264">
    <property type="entry name" value="Cytochrome P450"/>
    <property type="match status" value="1"/>
</dbReference>
<keyword evidence="6 13" id="KW-1133">Transmembrane helix</keyword>
<dbReference type="PRINTS" id="PR00385">
    <property type="entry name" value="P450"/>
</dbReference>
<dbReference type="CDD" id="cd20653">
    <property type="entry name" value="CYP81"/>
    <property type="match status" value="1"/>
</dbReference>
<evidence type="ECO:0000313" key="15">
    <source>
        <dbReference type="Proteomes" id="UP001187192"/>
    </source>
</evidence>
<dbReference type="Pfam" id="PF00067">
    <property type="entry name" value="p450"/>
    <property type="match status" value="1"/>
</dbReference>
<dbReference type="AlphaFoldDB" id="A0AA87ZH58"/>
<dbReference type="InterPro" id="IPR036396">
    <property type="entry name" value="Cyt_P450_sf"/>
</dbReference>
<comment type="caution">
    <text evidence="14">The sequence shown here is derived from an EMBL/GenBank/DDBJ whole genome shotgun (WGS) entry which is preliminary data.</text>
</comment>
<evidence type="ECO:0000313" key="14">
    <source>
        <dbReference type="EMBL" id="GMN34492.1"/>
    </source>
</evidence>
<evidence type="ECO:0000256" key="2">
    <source>
        <dbReference type="ARBA" id="ARBA00010617"/>
    </source>
</evidence>
<dbReference type="GO" id="GO:0016705">
    <property type="term" value="F:oxidoreductase activity, acting on paired donors, with incorporation or reduction of molecular oxygen"/>
    <property type="evidence" value="ECO:0007669"/>
    <property type="project" value="InterPro"/>
</dbReference>
<sequence>MEDPITYTSVLSLIILIITLKLFLQTKNPQKNLPPSPPALPVIGHLHLLKSPVHRTLLRLSQKYGAVFSLWFGSRHVIIISSPSAVEECFTTNDVVLANRPSLIMNKHVSYNNTTMAAAPYGDHWRNLRRIGTQDIFSSAQLNVFLRTRRDEVRRFLRRISRNSLRDFGKVKLKSLFQDLTFNIIMRMVAGKRYYGDDVEDEDEARQFKEIMKEVFEKGGAANPADFLPILNWIPEGFEKRVTRLAKKTDKFLQWLIDEHRNGKERKNTMIDHLLSLQESQPEYYTDQIIKGLVLILLLAATDTSAMTLEWAMSNLLNHPDILKKAKAELDGQVGQQHLLEESDLSKLNYLQNIISETLRLYPAGPLLLPHYSSDDCTIGGYTIPLDTMILVNAWALHRDPMLWDDAESFKPERFENGERWGYKLIPFGLGRRSCPGIGLAQRVVGLTLGSLIQCFEWERIGKEEVDMTEGEGLTMPKVVPLEAVCKPRPIMNVILSETVYDV</sequence>
<dbReference type="Gene3D" id="1.10.630.10">
    <property type="entry name" value="Cytochrome P450"/>
    <property type="match status" value="1"/>
</dbReference>
<dbReference type="GO" id="GO:0020037">
    <property type="term" value="F:heme binding"/>
    <property type="evidence" value="ECO:0007669"/>
    <property type="project" value="InterPro"/>
</dbReference>
<dbReference type="PRINTS" id="PR00463">
    <property type="entry name" value="EP450I"/>
</dbReference>
<keyword evidence="7 12" id="KW-0560">Oxidoreductase</keyword>
<evidence type="ECO:0000256" key="8">
    <source>
        <dbReference type="ARBA" id="ARBA00023004"/>
    </source>
</evidence>
<keyword evidence="5 11" id="KW-0479">Metal-binding</keyword>
<comment type="subcellular location">
    <subcellularLocation>
        <location evidence="1">Membrane</location>
        <topology evidence="1">Single-pass membrane protein</topology>
    </subcellularLocation>
</comment>
<accession>A0AA87ZH58</accession>
<evidence type="ECO:0008006" key="16">
    <source>
        <dbReference type="Google" id="ProtNLM"/>
    </source>
</evidence>
<dbReference type="PROSITE" id="PS00086">
    <property type="entry name" value="CYTOCHROME_P450"/>
    <property type="match status" value="1"/>
</dbReference>
<feature type="binding site" description="axial binding residue" evidence="11">
    <location>
        <position position="435"/>
    </location>
    <ligand>
        <name>heme</name>
        <dbReference type="ChEBI" id="CHEBI:30413"/>
    </ligand>
    <ligandPart>
        <name>Fe</name>
        <dbReference type="ChEBI" id="CHEBI:18248"/>
    </ligandPart>
</feature>
<dbReference type="GO" id="GO:0004497">
    <property type="term" value="F:monooxygenase activity"/>
    <property type="evidence" value="ECO:0007669"/>
    <property type="project" value="UniProtKB-KW"/>
</dbReference>
<evidence type="ECO:0000256" key="9">
    <source>
        <dbReference type="ARBA" id="ARBA00023033"/>
    </source>
</evidence>
<evidence type="ECO:0000256" key="1">
    <source>
        <dbReference type="ARBA" id="ARBA00004167"/>
    </source>
</evidence>
<dbReference type="PANTHER" id="PTHR47947:SF62">
    <property type="entry name" value="CYTOCHROME P450, FAMILY 81, SUBFAMILY D, POLYPEPTIDE 5"/>
    <property type="match status" value="1"/>
</dbReference>
<evidence type="ECO:0000256" key="4">
    <source>
        <dbReference type="ARBA" id="ARBA00022692"/>
    </source>
</evidence>
<dbReference type="EMBL" id="BTGU01000004">
    <property type="protein sequence ID" value="GMN34492.1"/>
    <property type="molecule type" value="Genomic_DNA"/>
</dbReference>
<dbReference type="InterPro" id="IPR001128">
    <property type="entry name" value="Cyt_P450"/>
</dbReference>
<evidence type="ECO:0000256" key="13">
    <source>
        <dbReference type="SAM" id="Phobius"/>
    </source>
</evidence>
<dbReference type="InterPro" id="IPR017972">
    <property type="entry name" value="Cyt_P450_CS"/>
</dbReference>
<gene>
    <name evidence="14" type="ORF">TIFTF001_004708</name>
</gene>
<dbReference type="InterPro" id="IPR002401">
    <property type="entry name" value="Cyt_P450_E_grp-I"/>
</dbReference>
<keyword evidence="3 11" id="KW-0349">Heme</keyword>
<dbReference type="InterPro" id="IPR050651">
    <property type="entry name" value="Plant_Cytochrome_P450_Monoox"/>
</dbReference>